<dbReference type="InterPro" id="IPR047691">
    <property type="entry name" value="PelF-like"/>
</dbReference>
<dbReference type="Proteomes" id="UP000253204">
    <property type="component" value="Unassembled WGS sequence"/>
</dbReference>
<accession>A0A368U7V7</accession>
<dbReference type="Pfam" id="PF13692">
    <property type="entry name" value="Glyco_trans_1_4"/>
    <property type="match status" value="1"/>
</dbReference>
<dbReference type="PANTHER" id="PTHR12526">
    <property type="entry name" value="GLYCOSYLTRANSFERASE"/>
    <property type="match status" value="1"/>
</dbReference>
<dbReference type="CDD" id="cd03813">
    <property type="entry name" value="GT4-like"/>
    <property type="match status" value="1"/>
</dbReference>
<sequence length="538" mass="60750">MSWPRLEKSDVPADVTLLLEGTYPMVRGGVAGWIDQLIRGLPELRFAVVFLGSREDNYDGILYELPSNIVHLECHYLMQAKDDNSAPAQHEGNPAAFRASDALHDYFRTPQQQDAKEPLCAMARLLGKKNGISHEDFLYSRQAWQQIVNYYRRYYSDPSFVDYFWSVRNMHSPIFLLARIAQQLPPSRCLHAISTGYAGFLGALAHHIHDCPFIVTEHGIYTKERKIDLVEASWIKSHDDVLTHGFRHDTGYIRNLWIRFFSGLGRLAYSAANPITTLYDGNRERQIADGARPERTLVIPNGIRIERFRPLRGQTAANTRPIVVLLGRVTPIKDIKTFIRAMRQLCMQLPEAEGWIVGPDTEDRQYAQECRDLVEQFKLTDKVKFLGFQRTEDIMAQARLVVLTSISEAQPLVVLEAMAAGLPVVCTDVGSCYELVHGAPRTASTQASSSPAKEGAAGLTVPIADPSAMSHAMYSLLSDAKAWQTSRDAGIERVEAQYTEQLMLERYRRMYQETQAEQSVRPTIPKETGDGRHRIRAS</sequence>
<dbReference type="PANTHER" id="PTHR12526:SF608">
    <property type="entry name" value="PELF"/>
    <property type="match status" value="1"/>
</dbReference>
<comment type="caution">
    <text evidence="3">The sequence shown here is derived from an EMBL/GenBank/DDBJ whole genome shotgun (WGS) entry which is preliminary data.</text>
</comment>
<evidence type="ECO:0000313" key="3">
    <source>
        <dbReference type="EMBL" id="RCV92507.1"/>
    </source>
</evidence>
<dbReference type="AlphaFoldDB" id="A0A368U7V7"/>
<protein>
    <submittedName>
        <fullName evidence="3">DUF3492 domain-containing protein</fullName>
    </submittedName>
</protein>
<gene>
    <name evidence="3" type="ORF">DU506_07305</name>
</gene>
<evidence type="ECO:0000313" key="4">
    <source>
        <dbReference type="Proteomes" id="UP000253204"/>
    </source>
</evidence>
<dbReference type="InterPro" id="IPR022622">
    <property type="entry name" value="DUF3492"/>
</dbReference>
<keyword evidence="4" id="KW-1185">Reference proteome</keyword>
<dbReference type="EMBL" id="QPIJ01000012">
    <property type="protein sequence ID" value="RCV92507.1"/>
    <property type="molecule type" value="Genomic_DNA"/>
</dbReference>
<feature type="region of interest" description="Disordered" evidence="1">
    <location>
        <begin position="514"/>
        <end position="538"/>
    </location>
</feature>
<dbReference type="NCBIfam" id="NF038011">
    <property type="entry name" value="PelF"/>
    <property type="match status" value="1"/>
</dbReference>
<dbReference type="RefSeq" id="WP_114486280.1">
    <property type="nucleotide sequence ID" value="NZ_CBCSHM010000008.1"/>
</dbReference>
<feature type="domain" description="DUF3492" evidence="2">
    <location>
        <begin position="13"/>
        <end position="294"/>
    </location>
</feature>
<evidence type="ECO:0000259" key="2">
    <source>
        <dbReference type="Pfam" id="PF11997"/>
    </source>
</evidence>
<reference evidence="3 4" key="1">
    <citation type="submission" date="2018-07" db="EMBL/GenBank/DDBJ databases">
        <title>Halomonas rutogse sp. nov., isolated from Lake TangqianCo on Tibetan Plateau.</title>
        <authorList>
            <person name="Lu H."/>
            <person name="Xing P."/>
            <person name="Wu Q."/>
        </authorList>
    </citation>
    <scope>NUCLEOTIDE SEQUENCE [LARGE SCALE GENOMIC DNA]</scope>
    <source>
        <strain evidence="3 4">TQ8S</strain>
    </source>
</reference>
<dbReference type="SUPFAM" id="SSF53756">
    <property type="entry name" value="UDP-Glycosyltransferase/glycogen phosphorylase"/>
    <property type="match status" value="1"/>
</dbReference>
<name>A0A368U7V7_9GAMM</name>
<dbReference type="Gene3D" id="3.40.50.2000">
    <property type="entry name" value="Glycogen Phosphorylase B"/>
    <property type="match status" value="2"/>
</dbReference>
<dbReference type="Pfam" id="PF11997">
    <property type="entry name" value="DUF3492"/>
    <property type="match status" value="1"/>
</dbReference>
<dbReference type="OrthoDB" id="9772485at2"/>
<proteinExistence type="predicted"/>
<evidence type="ECO:0000256" key="1">
    <source>
        <dbReference type="SAM" id="MobiDB-lite"/>
    </source>
</evidence>
<organism evidence="3 4">
    <name type="scientific">Vreelandella rituensis</name>
    <dbReference type="NCBI Taxonomy" id="2282306"/>
    <lineage>
        <taxon>Bacteria</taxon>
        <taxon>Pseudomonadati</taxon>
        <taxon>Pseudomonadota</taxon>
        <taxon>Gammaproteobacteria</taxon>
        <taxon>Oceanospirillales</taxon>
        <taxon>Halomonadaceae</taxon>
        <taxon>Vreelandella</taxon>
    </lineage>
</organism>